<feature type="domain" description="SpaA-like prealbumin fold" evidence="1">
    <location>
        <begin position="22"/>
        <end position="101"/>
    </location>
</feature>
<dbReference type="Proteomes" id="UP001652397">
    <property type="component" value="Unassembled WGS sequence"/>
</dbReference>
<evidence type="ECO:0000313" key="2">
    <source>
        <dbReference type="EMBL" id="MCU6790160.1"/>
    </source>
</evidence>
<sequence length="286" mass="31784">TPLLGQIQVVKKSAQDNPVTNQPKGSLLEGAVFEIINADTGRVVDTMTSDSRGIAASNPIPMGRYYVQEVQAPRFYQLNSEKVEARLKVEGDVVQIEMYNDPANINTSIEKTGNYTVDAGSNMRYDFTNIANNSNVPLDNFFWHDRIPTDAVRAATLTTGTYNARVWYKITFKTNMNDYRTLADNLLSTNAYSFKIDSGSLKLAAGEYVTDIRFEFGTVPAGFKMTEKATLLVYVPDYMANGYKIINRADCGGSYQGEWDNAASAWVTKIYRAPTYTSPTLPQTGF</sequence>
<dbReference type="Gene3D" id="2.60.40.10">
    <property type="entry name" value="Immunoglobulins"/>
    <property type="match status" value="1"/>
</dbReference>
<organism evidence="2 3">
    <name type="scientific">Agathobaculum ammoniilyticum</name>
    <dbReference type="NCBI Taxonomy" id="2981778"/>
    <lineage>
        <taxon>Bacteria</taxon>
        <taxon>Bacillati</taxon>
        <taxon>Bacillota</taxon>
        <taxon>Clostridia</taxon>
        <taxon>Eubacteriales</taxon>
        <taxon>Butyricicoccaceae</taxon>
        <taxon>Agathobaculum</taxon>
    </lineage>
</organism>
<proteinExistence type="predicted"/>
<dbReference type="InterPro" id="IPR013783">
    <property type="entry name" value="Ig-like_fold"/>
</dbReference>
<evidence type="ECO:0000313" key="3">
    <source>
        <dbReference type="Proteomes" id="UP001652397"/>
    </source>
</evidence>
<dbReference type="InterPro" id="IPR041033">
    <property type="entry name" value="SpaA_PFL_dom_1"/>
</dbReference>
<evidence type="ECO:0000259" key="1">
    <source>
        <dbReference type="Pfam" id="PF17802"/>
    </source>
</evidence>
<accession>A0ABT2U6B8</accession>
<reference evidence="2 3" key="1">
    <citation type="journal article" date="2021" name="ISME Commun">
        <title>Automated analysis of genomic sequences facilitates high-throughput and comprehensive description of bacteria.</title>
        <authorList>
            <person name="Hitch T.C.A."/>
        </authorList>
    </citation>
    <scope>NUCLEOTIDE SEQUENCE [LARGE SCALE GENOMIC DNA]</scope>
    <source>
        <strain evidence="2 3">Sanger_34</strain>
    </source>
</reference>
<gene>
    <name evidence="2" type="ORF">OCV66_13835</name>
</gene>
<dbReference type="RefSeq" id="WP_262564723.1">
    <property type="nucleotide sequence ID" value="NZ_JAOQJE010000016.1"/>
</dbReference>
<dbReference type="Pfam" id="PF17802">
    <property type="entry name" value="SpaA"/>
    <property type="match status" value="1"/>
</dbReference>
<feature type="non-terminal residue" evidence="2">
    <location>
        <position position="1"/>
    </location>
</feature>
<protein>
    <submittedName>
        <fullName evidence="2">Prealbumin-like fold domain-containing protein</fullName>
    </submittedName>
</protein>
<dbReference type="SUPFAM" id="SSF49478">
    <property type="entry name" value="Cna protein B-type domain"/>
    <property type="match status" value="1"/>
</dbReference>
<name>A0ABT2U6B8_9FIRM</name>
<comment type="caution">
    <text evidence="2">The sequence shown here is derived from an EMBL/GenBank/DDBJ whole genome shotgun (WGS) entry which is preliminary data.</text>
</comment>
<dbReference type="EMBL" id="JAOQJE010000016">
    <property type="protein sequence ID" value="MCU6790160.1"/>
    <property type="molecule type" value="Genomic_DNA"/>
</dbReference>
<keyword evidence="3" id="KW-1185">Reference proteome</keyword>